<evidence type="ECO:0000313" key="6">
    <source>
        <dbReference type="EMBL" id="BAM80878.1"/>
    </source>
</evidence>
<dbReference type="CDD" id="cd00009">
    <property type="entry name" value="AAA"/>
    <property type="match status" value="1"/>
</dbReference>
<dbReference type="Pfam" id="PF00004">
    <property type="entry name" value="AAA"/>
    <property type="match status" value="1"/>
</dbReference>
<dbReference type="Gene3D" id="1.10.8.60">
    <property type="match status" value="1"/>
</dbReference>
<dbReference type="InterPro" id="IPR050238">
    <property type="entry name" value="DNA_Rep/Repair_Clamp_Loader"/>
</dbReference>
<dbReference type="GO" id="GO:0005634">
    <property type="term" value="C:nucleus"/>
    <property type="evidence" value="ECO:0007669"/>
    <property type="project" value="TreeGrafter"/>
</dbReference>
<feature type="domain" description="AAA+ ATPase" evidence="5">
    <location>
        <begin position="52"/>
        <end position="187"/>
    </location>
</feature>
<evidence type="ECO:0000256" key="2">
    <source>
        <dbReference type="ARBA" id="ARBA00022705"/>
    </source>
</evidence>
<dbReference type="AlphaFoldDB" id="M1VIF9"/>
<dbReference type="EMBL" id="AP006494">
    <property type="protein sequence ID" value="BAM80878.1"/>
    <property type="molecule type" value="Genomic_DNA"/>
</dbReference>
<dbReference type="InterPro" id="IPR003593">
    <property type="entry name" value="AAA+_ATPase"/>
</dbReference>
<dbReference type="CDD" id="cd18140">
    <property type="entry name" value="HLD_clamp_RFC"/>
    <property type="match status" value="1"/>
</dbReference>
<evidence type="ECO:0000256" key="3">
    <source>
        <dbReference type="ARBA" id="ARBA00022741"/>
    </source>
</evidence>
<dbReference type="GO" id="GO:0003677">
    <property type="term" value="F:DNA binding"/>
    <property type="evidence" value="ECO:0007669"/>
    <property type="project" value="InterPro"/>
</dbReference>
<dbReference type="SUPFAM" id="SSF48019">
    <property type="entry name" value="post-AAA+ oligomerization domain-like"/>
    <property type="match status" value="1"/>
</dbReference>
<evidence type="ECO:0000256" key="1">
    <source>
        <dbReference type="ARBA" id="ARBA00005378"/>
    </source>
</evidence>
<dbReference type="GO" id="GO:0005524">
    <property type="term" value="F:ATP binding"/>
    <property type="evidence" value="ECO:0007669"/>
    <property type="project" value="UniProtKB-KW"/>
</dbReference>
<dbReference type="SUPFAM" id="SSF52540">
    <property type="entry name" value="P-loop containing nucleoside triphosphate hydrolases"/>
    <property type="match status" value="1"/>
</dbReference>
<dbReference type="Gene3D" id="3.40.50.300">
    <property type="entry name" value="P-loop containing nucleotide triphosphate hydrolases"/>
    <property type="match status" value="1"/>
</dbReference>
<dbReference type="eggNOG" id="KOG0989">
    <property type="taxonomic scope" value="Eukaryota"/>
</dbReference>
<dbReference type="STRING" id="280699.M1VIF9"/>
<dbReference type="GO" id="GO:0005663">
    <property type="term" value="C:DNA replication factor C complex"/>
    <property type="evidence" value="ECO:0007669"/>
    <property type="project" value="TreeGrafter"/>
</dbReference>
<dbReference type="GO" id="GO:0016887">
    <property type="term" value="F:ATP hydrolysis activity"/>
    <property type="evidence" value="ECO:0007669"/>
    <property type="project" value="InterPro"/>
</dbReference>
<dbReference type="InterPro" id="IPR027417">
    <property type="entry name" value="P-loop_NTPase"/>
</dbReference>
<dbReference type="GO" id="GO:0006281">
    <property type="term" value="P:DNA repair"/>
    <property type="evidence" value="ECO:0007669"/>
    <property type="project" value="TreeGrafter"/>
</dbReference>
<dbReference type="RefSeq" id="XP_005536914.1">
    <property type="nucleotide sequence ID" value="XM_005536857.1"/>
</dbReference>
<dbReference type="OrthoDB" id="4199794at2759"/>
<keyword evidence="7" id="KW-1185">Reference proteome</keyword>
<gene>
    <name evidence="6" type="ORF">CYME_CML307C</name>
</gene>
<dbReference type="InterPro" id="IPR047854">
    <property type="entry name" value="RFC_lid"/>
</dbReference>
<dbReference type="Gene3D" id="1.20.272.10">
    <property type="match status" value="1"/>
</dbReference>
<sequence>MARGDDHATQPWVEKYRPRRLDDVTQQHETIRALKQLLYGSGGSSLTEKVASLPHLLFYGPPGTGKTTTALALCRELFQNITNRETLQNRVLELNASDERGIRVVREKIKRFAQSSIEESVDAQVPGFKIVILDEADAITADAQTALRRTIEVHSRTTRFVLICNYLSRVIPPLASRCAKFRFKALEDGAVIARLEHIARTEGMGPLPPEASRLLAKAAAGDLRRAVNLLQSCADWARSADGSQRVLEPEMVSEAACMVPASVVERFYDICVSRNEPVTACFEVLRGGYPVDELLRQTLELLLLDSGTPPAQVQMNDLQRSAIALHMACAEKYLCDGATEAVQLLAFVANCRSVLQASS</sequence>
<evidence type="ECO:0000256" key="4">
    <source>
        <dbReference type="ARBA" id="ARBA00022840"/>
    </source>
</evidence>
<keyword evidence="2" id="KW-0235">DNA replication</keyword>
<dbReference type="GeneID" id="16994727"/>
<dbReference type="InterPro" id="IPR003959">
    <property type="entry name" value="ATPase_AAA_core"/>
</dbReference>
<organism evidence="6 7">
    <name type="scientific">Cyanidioschyzon merolae (strain NIES-3377 / 10D)</name>
    <name type="common">Unicellular red alga</name>
    <dbReference type="NCBI Taxonomy" id="280699"/>
    <lineage>
        <taxon>Eukaryota</taxon>
        <taxon>Rhodophyta</taxon>
        <taxon>Bangiophyceae</taxon>
        <taxon>Cyanidiales</taxon>
        <taxon>Cyanidiaceae</taxon>
        <taxon>Cyanidioschyzon</taxon>
    </lineage>
</organism>
<dbReference type="SMART" id="SM00382">
    <property type="entry name" value="AAA"/>
    <property type="match status" value="1"/>
</dbReference>
<proteinExistence type="inferred from homology"/>
<dbReference type="PANTHER" id="PTHR11669">
    <property type="entry name" value="REPLICATION FACTOR C / DNA POLYMERASE III GAMMA-TAU SUBUNIT"/>
    <property type="match status" value="1"/>
</dbReference>
<dbReference type="OMA" id="GATKYIQ"/>
<evidence type="ECO:0000313" key="7">
    <source>
        <dbReference type="Proteomes" id="UP000007014"/>
    </source>
</evidence>
<reference evidence="6 7" key="1">
    <citation type="journal article" date="2004" name="Nature">
        <title>Genome sequence of the ultrasmall unicellular red alga Cyanidioschyzon merolae 10D.</title>
        <authorList>
            <person name="Matsuzaki M."/>
            <person name="Misumi O."/>
            <person name="Shin-i T."/>
            <person name="Maruyama S."/>
            <person name="Takahara M."/>
            <person name="Miyagishima S."/>
            <person name="Mori T."/>
            <person name="Nishida K."/>
            <person name="Yagisawa F."/>
            <person name="Nishida K."/>
            <person name="Yoshida Y."/>
            <person name="Nishimura Y."/>
            <person name="Nakao S."/>
            <person name="Kobayashi T."/>
            <person name="Momoyama Y."/>
            <person name="Higashiyama T."/>
            <person name="Minoda A."/>
            <person name="Sano M."/>
            <person name="Nomoto H."/>
            <person name="Oishi K."/>
            <person name="Hayashi H."/>
            <person name="Ohta F."/>
            <person name="Nishizaka S."/>
            <person name="Haga S."/>
            <person name="Miura S."/>
            <person name="Morishita T."/>
            <person name="Kabeya Y."/>
            <person name="Terasawa K."/>
            <person name="Suzuki Y."/>
            <person name="Ishii Y."/>
            <person name="Asakawa S."/>
            <person name="Takano H."/>
            <person name="Ohta N."/>
            <person name="Kuroiwa H."/>
            <person name="Tanaka K."/>
            <person name="Shimizu N."/>
            <person name="Sugano S."/>
            <person name="Sato N."/>
            <person name="Nozaki H."/>
            <person name="Ogasawara N."/>
            <person name="Kohara Y."/>
            <person name="Kuroiwa T."/>
        </authorList>
    </citation>
    <scope>NUCLEOTIDE SEQUENCE [LARGE SCALE GENOMIC DNA]</scope>
    <source>
        <strain evidence="6 7">10D</strain>
    </source>
</reference>
<reference evidence="6 7" key="2">
    <citation type="journal article" date="2007" name="BMC Biol.">
        <title>A 100%-complete sequence reveals unusually simple genomic features in the hot-spring red alga Cyanidioschyzon merolae.</title>
        <authorList>
            <person name="Nozaki H."/>
            <person name="Takano H."/>
            <person name="Misumi O."/>
            <person name="Terasawa K."/>
            <person name="Matsuzaki M."/>
            <person name="Maruyama S."/>
            <person name="Nishida K."/>
            <person name="Yagisawa F."/>
            <person name="Yoshida Y."/>
            <person name="Fujiwara T."/>
            <person name="Takio S."/>
            <person name="Tamura K."/>
            <person name="Chung S.J."/>
            <person name="Nakamura S."/>
            <person name="Kuroiwa H."/>
            <person name="Tanaka K."/>
            <person name="Sato N."/>
            <person name="Kuroiwa T."/>
        </authorList>
    </citation>
    <scope>NUCLEOTIDE SEQUENCE [LARGE SCALE GENOMIC DNA]</scope>
    <source>
        <strain evidence="6 7">10D</strain>
    </source>
</reference>
<dbReference type="HOGENOM" id="CLU_042324_1_0_1"/>
<dbReference type="Proteomes" id="UP000007014">
    <property type="component" value="Chromosome 12"/>
</dbReference>
<dbReference type="InterPro" id="IPR008921">
    <property type="entry name" value="DNA_pol3_clamp-load_cplx_C"/>
</dbReference>
<dbReference type="GO" id="GO:0003689">
    <property type="term" value="F:DNA clamp loader activity"/>
    <property type="evidence" value="ECO:0007669"/>
    <property type="project" value="TreeGrafter"/>
</dbReference>
<dbReference type="KEGG" id="cme:CYME_CML307C"/>
<dbReference type="GO" id="GO:0006261">
    <property type="term" value="P:DNA-templated DNA replication"/>
    <property type="evidence" value="ECO:0007669"/>
    <property type="project" value="TreeGrafter"/>
</dbReference>
<dbReference type="PANTHER" id="PTHR11669:SF20">
    <property type="entry name" value="REPLICATION FACTOR C SUBUNIT 4"/>
    <property type="match status" value="1"/>
</dbReference>
<dbReference type="FunFam" id="3.40.50.300:FF:000952">
    <property type="entry name" value="Replication factor C subunit 2"/>
    <property type="match status" value="1"/>
</dbReference>
<name>M1VIF9_CYAM1</name>
<keyword evidence="4" id="KW-0067">ATP-binding</keyword>
<comment type="similarity">
    <text evidence="1">Belongs to the activator 1 small subunits family.</text>
</comment>
<accession>M1VIF9</accession>
<dbReference type="Gramene" id="CML307CT">
    <property type="protein sequence ID" value="CML307CT"/>
    <property type="gene ID" value="CML307C"/>
</dbReference>
<keyword evidence="3" id="KW-0547">Nucleotide-binding</keyword>
<protein>
    <submittedName>
        <fullName evidence="6">Replication factor C subunit 4</fullName>
    </submittedName>
</protein>
<evidence type="ECO:0000259" key="5">
    <source>
        <dbReference type="SMART" id="SM00382"/>
    </source>
</evidence>